<accession>A0A0C9MNR9</accession>
<keyword evidence="2" id="KW-1185">Reference proteome</keyword>
<protein>
    <submittedName>
        <fullName evidence="1">Uncharacterized protein</fullName>
    </submittedName>
</protein>
<evidence type="ECO:0000313" key="2">
    <source>
        <dbReference type="Proteomes" id="UP000053815"/>
    </source>
</evidence>
<dbReference type="Proteomes" id="UP000053815">
    <property type="component" value="Unassembled WGS sequence"/>
</dbReference>
<name>A0A0C9MNR9_9FUNG</name>
<organism evidence="1">
    <name type="scientific">Mucor ambiguus</name>
    <dbReference type="NCBI Taxonomy" id="91626"/>
    <lineage>
        <taxon>Eukaryota</taxon>
        <taxon>Fungi</taxon>
        <taxon>Fungi incertae sedis</taxon>
        <taxon>Mucoromycota</taxon>
        <taxon>Mucoromycotina</taxon>
        <taxon>Mucoromycetes</taxon>
        <taxon>Mucorales</taxon>
        <taxon>Mucorineae</taxon>
        <taxon>Mucoraceae</taxon>
        <taxon>Mucor</taxon>
    </lineage>
</organism>
<dbReference type="EMBL" id="DF836334">
    <property type="protein sequence ID" value="GAN03658.1"/>
    <property type="molecule type" value="Genomic_DNA"/>
</dbReference>
<sequence length="99" mass="11283">MSANAKLELPLASKLWRVTGLHPLFTTDISKLQQFGRLARQSQCQINLFCRSPTLSLCLSISYRDLFSIVFTLMASRMYISLTQQSNLPDEAQIHTIYT</sequence>
<gene>
    <name evidence="1" type="ORF">MAM1_0045c03113</name>
</gene>
<proteinExistence type="predicted"/>
<dbReference type="AlphaFoldDB" id="A0A0C9MNR9"/>
<evidence type="ECO:0000313" key="1">
    <source>
        <dbReference type="EMBL" id="GAN03658.1"/>
    </source>
</evidence>
<reference evidence="1" key="1">
    <citation type="submission" date="2014-09" db="EMBL/GenBank/DDBJ databases">
        <title>Draft genome sequence of an oleaginous Mucoromycotina fungus Mucor ambiguus NBRC6742.</title>
        <authorList>
            <person name="Takeda I."/>
            <person name="Yamane N."/>
            <person name="Morita T."/>
            <person name="Tamano K."/>
            <person name="Machida M."/>
            <person name="Baker S."/>
            <person name="Koike H."/>
        </authorList>
    </citation>
    <scope>NUCLEOTIDE SEQUENCE</scope>
    <source>
        <strain evidence="1">NBRC 6742</strain>
    </source>
</reference>